<evidence type="ECO:0000256" key="5">
    <source>
        <dbReference type="ARBA" id="ARBA00022801"/>
    </source>
</evidence>
<evidence type="ECO:0000313" key="9">
    <source>
        <dbReference type="EMBL" id="JAP67128.1"/>
    </source>
</evidence>
<dbReference type="GO" id="GO:0046872">
    <property type="term" value="F:metal ion binding"/>
    <property type="evidence" value="ECO:0007669"/>
    <property type="project" value="UniProtKB-KW"/>
</dbReference>
<dbReference type="PANTHER" id="PTHR11409">
    <property type="entry name" value="ADENOSINE DEAMINASE"/>
    <property type="match status" value="1"/>
</dbReference>
<dbReference type="GO" id="GO:0046103">
    <property type="term" value="P:inosine biosynthetic process"/>
    <property type="evidence" value="ECO:0007669"/>
    <property type="project" value="TreeGrafter"/>
</dbReference>
<dbReference type="PANTHER" id="PTHR11409:SF43">
    <property type="entry name" value="ADENOSINE DEAMINASE"/>
    <property type="match status" value="1"/>
</dbReference>
<evidence type="ECO:0000259" key="8">
    <source>
        <dbReference type="Pfam" id="PF00962"/>
    </source>
</evidence>
<reference evidence="9" key="1">
    <citation type="journal article" date="2017" name="Ticks Tick Borne Dis.">
        <title>An insight into the sialome of Hyalomma excavatum.</title>
        <authorList>
            <person name="Ribeiro J.M."/>
            <person name="Slovak M."/>
            <person name="Francischetti I.M."/>
        </authorList>
    </citation>
    <scope>NUCLEOTIDE SEQUENCE</scope>
    <source>
        <strain evidence="9">Samish</strain>
        <tissue evidence="9">Salivary glands</tissue>
    </source>
</reference>
<dbReference type="InterPro" id="IPR032466">
    <property type="entry name" value="Metal_Hydrolase"/>
</dbReference>
<keyword evidence="5" id="KW-0378">Hydrolase</keyword>
<keyword evidence="4" id="KW-0479">Metal-binding</keyword>
<dbReference type="AlphaFoldDB" id="A0A131XLW1"/>
<accession>A0A131XLW1</accession>
<comment type="cofactor">
    <cofactor evidence="1">
        <name>Zn(2+)</name>
        <dbReference type="ChEBI" id="CHEBI:29105"/>
    </cofactor>
</comment>
<dbReference type="InterPro" id="IPR006330">
    <property type="entry name" value="Ado/ade_deaminase"/>
</dbReference>
<dbReference type="NCBIfam" id="TIGR01430">
    <property type="entry name" value="aden_deam"/>
    <property type="match status" value="1"/>
</dbReference>
<dbReference type="SUPFAM" id="SSF51556">
    <property type="entry name" value="Metallo-dependent hydrolases"/>
    <property type="match status" value="1"/>
</dbReference>
<dbReference type="GO" id="GO:0043103">
    <property type="term" value="P:hypoxanthine salvage"/>
    <property type="evidence" value="ECO:0007669"/>
    <property type="project" value="TreeGrafter"/>
</dbReference>
<keyword evidence="6" id="KW-0862">Zinc</keyword>
<comment type="similarity">
    <text evidence="2">Belongs to the metallo-dependent hydrolases superfamily. Adenosine and AMP deaminases family.</text>
</comment>
<feature type="domain" description="Adenosine deaminase" evidence="8">
    <location>
        <begin position="16"/>
        <end position="344"/>
    </location>
</feature>
<evidence type="ECO:0000256" key="2">
    <source>
        <dbReference type="ARBA" id="ARBA00006676"/>
    </source>
</evidence>
<dbReference type="Gene3D" id="3.20.20.140">
    <property type="entry name" value="Metal-dependent hydrolases"/>
    <property type="match status" value="1"/>
</dbReference>
<dbReference type="GO" id="GO:0060169">
    <property type="term" value="P:negative regulation of adenosine receptor signaling pathway"/>
    <property type="evidence" value="ECO:0007669"/>
    <property type="project" value="TreeGrafter"/>
</dbReference>
<name>A0A131XLW1_9ACAR</name>
<feature type="compositionally biased region" description="Pro residues" evidence="7">
    <location>
        <begin position="362"/>
        <end position="382"/>
    </location>
</feature>
<dbReference type="GO" id="GO:0005829">
    <property type="term" value="C:cytosol"/>
    <property type="evidence" value="ECO:0007669"/>
    <property type="project" value="TreeGrafter"/>
</dbReference>
<dbReference type="InterPro" id="IPR001365">
    <property type="entry name" value="A_deaminase_dom"/>
</dbReference>
<dbReference type="GO" id="GO:0009897">
    <property type="term" value="C:external side of plasma membrane"/>
    <property type="evidence" value="ECO:0007669"/>
    <property type="project" value="TreeGrafter"/>
</dbReference>
<dbReference type="EC" id="3.5.4.4" evidence="3"/>
<dbReference type="GO" id="GO:0006154">
    <property type="term" value="P:adenosine catabolic process"/>
    <property type="evidence" value="ECO:0007669"/>
    <property type="project" value="TreeGrafter"/>
</dbReference>
<feature type="region of interest" description="Disordered" evidence="7">
    <location>
        <begin position="356"/>
        <end position="386"/>
    </location>
</feature>
<organism evidence="9">
    <name type="scientific">Hyalomma excavatum</name>
    <dbReference type="NCBI Taxonomy" id="257692"/>
    <lineage>
        <taxon>Eukaryota</taxon>
        <taxon>Metazoa</taxon>
        <taxon>Ecdysozoa</taxon>
        <taxon>Arthropoda</taxon>
        <taxon>Chelicerata</taxon>
        <taxon>Arachnida</taxon>
        <taxon>Acari</taxon>
        <taxon>Parasitiformes</taxon>
        <taxon>Ixodida</taxon>
        <taxon>Ixodoidea</taxon>
        <taxon>Ixodidae</taxon>
        <taxon>Hyalomminae</taxon>
        <taxon>Hyalomma</taxon>
    </lineage>
</organism>
<dbReference type="EMBL" id="GEFH01001453">
    <property type="protein sequence ID" value="JAP67128.1"/>
    <property type="molecule type" value="mRNA"/>
</dbReference>
<dbReference type="Pfam" id="PF00962">
    <property type="entry name" value="A_deaminase"/>
    <property type="match status" value="1"/>
</dbReference>
<proteinExistence type="evidence at transcript level"/>
<dbReference type="GO" id="GO:0004000">
    <property type="term" value="F:adenosine deaminase activity"/>
    <property type="evidence" value="ECO:0007669"/>
    <property type="project" value="UniProtKB-ARBA"/>
</dbReference>
<sequence length="402" mass="45393">MSFLKHFDTSLIPRTRVELHLHLDGSIRHETIWELAQKKKIDLGVKSLADLRAKLIKADSTTLADFLDRFGVFMPTVIGDLEAVERISYELCEDQAREGVAYFEARYSPHFLASQEKRVTPKQVVEAVNCGLRRGQCDFQIKARSIICCVIGKDDWSRECIKFCEEYRHKGVVGIDIAKDEAKLPEFTAGEFEVYQRAKDLGIGRTAHAGESGGYQSVMDAMVKLHCLRVGHGYRVFQDPTGNTFRMAQEKNLHFEACPYSSVLTGGCPLSSQKHSVVRFAEENANFSISKDDTTITGSNLDDEYDFLRQLGLTEAHFIRANLNAARSCFLSEMEKKDLIQSLKEEYGISPMKEENKKRFPPVQPVQPVRPLPPIRPMPPMNPGGARKKRGLLARLLCCQGY</sequence>
<protein>
    <recommendedName>
        <fullName evidence="3">adenosine deaminase</fullName>
        <ecNumber evidence="3">3.5.4.4</ecNumber>
    </recommendedName>
</protein>
<evidence type="ECO:0000256" key="6">
    <source>
        <dbReference type="ARBA" id="ARBA00022833"/>
    </source>
</evidence>
<evidence type="ECO:0000256" key="1">
    <source>
        <dbReference type="ARBA" id="ARBA00001947"/>
    </source>
</evidence>
<evidence type="ECO:0000256" key="3">
    <source>
        <dbReference type="ARBA" id="ARBA00012784"/>
    </source>
</evidence>
<evidence type="ECO:0000256" key="7">
    <source>
        <dbReference type="SAM" id="MobiDB-lite"/>
    </source>
</evidence>
<evidence type="ECO:0000256" key="4">
    <source>
        <dbReference type="ARBA" id="ARBA00022723"/>
    </source>
</evidence>